<reference evidence="1" key="1">
    <citation type="submission" date="2021-02" db="EMBL/GenBank/DDBJ databases">
        <title>First Annotated Genome of the Yellow-green Alga Tribonema minus.</title>
        <authorList>
            <person name="Mahan K.M."/>
        </authorList>
    </citation>
    <scope>NUCLEOTIDE SEQUENCE</scope>
    <source>
        <strain evidence="1">UTEX B ZZ1240</strain>
    </source>
</reference>
<gene>
    <name evidence="1" type="ORF">JKP88DRAFT_261429</name>
</gene>
<proteinExistence type="predicted"/>
<organism evidence="1 2">
    <name type="scientific">Tribonema minus</name>
    <dbReference type="NCBI Taxonomy" id="303371"/>
    <lineage>
        <taxon>Eukaryota</taxon>
        <taxon>Sar</taxon>
        <taxon>Stramenopiles</taxon>
        <taxon>Ochrophyta</taxon>
        <taxon>PX clade</taxon>
        <taxon>Xanthophyceae</taxon>
        <taxon>Tribonematales</taxon>
        <taxon>Tribonemataceae</taxon>
        <taxon>Tribonema</taxon>
    </lineage>
</organism>
<sequence>MDADRFMECQLWLHPMSLDHWPPTRVRTSTGEDDDAEACTTVAVLDSALLSIHNRVDANAPSAPVQTPAIVLSRASRKRKRDLDESQEPQEACALDFDAALLLDPRACAGLYFRIDGRVYFVDHTQIESIACPVPAPEGVLPDSGSGAAAAADATVAVLTFPNVLVCWWPQAAPRAEAVAKLQAAVKAISANLTPALSHPLAAAAAAAAAPSDLAAAAARAAAAACDALPAAALRAAQPRAHVAALAALPRAAVLGLARAQGAAGGADALFAGEWRGLAARGGLAAAARAWSGALLPAPRRRAIDARLAAEQERAAEALEALLGEVWGGGGAGGGGKGGGGAADAALRLDRLVARLHGVREDRLLLALLPHAT</sequence>
<evidence type="ECO:0000313" key="1">
    <source>
        <dbReference type="EMBL" id="KAG5177413.1"/>
    </source>
</evidence>
<comment type="caution">
    <text evidence="1">The sequence shown here is derived from an EMBL/GenBank/DDBJ whole genome shotgun (WGS) entry which is preliminary data.</text>
</comment>
<evidence type="ECO:0000313" key="2">
    <source>
        <dbReference type="Proteomes" id="UP000664859"/>
    </source>
</evidence>
<protein>
    <submittedName>
        <fullName evidence="1">Uncharacterized protein</fullName>
    </submittedName>
</protein>
<accession>A0A836CA20</accession>
<dbReference type="Proteomes" id="UP000664859">
    <property type="component" value="Unassembled WGS sequence"/>
</dbReference>
<dbReference type="AlphaFoldDB" id="A0A836CA20"/>
<name>A0A836CA20_9STRA</name>
<dbReference type="EMBL" id="JAFCMP010000525">
    <property type="protein sequence ID" value="KAG5177413.1"/>
    <property type="molecule type" value="Genomic_DNA"/>
</dbReference>
<keyword evidence="2" id="KW-1185">Reference proteome</keyword>